<evidence type="ECO:0000313" key="4">
    <source>
        <dbReference type="Proteomes" id="UP000008827"/>
    </source>
</evidence>
<feature type="transmembrane region" description="Helical" evidence="1">
    <location>
        <begin position="12"/>
        <end position="36"/>
    </location>
</feature>
<proteinExistence type="predicted"/>
<sequence length="61" mass="7365">MLELIRTKYFLLFFSPLIFQLTFLLIGSSSILTFVYKKKPSFDYLRDPCFYFSEDHPLLLF</sequence>
<reference evidence="2" key="3">
    <citation type="submission" date="2018-07" db="EMBL/GenBank/DDBJ databases">
        <title>WGS assembly of Glycine max.</title>
        <authorList>
            <person name="Schmutz J."/>
            <person name="Cannon S."/>
            <person name="Schlueter J."/>
            <person name="Ma J."/>
            <person name="Mitros T."/>
            <person name="Nelson W."/>
            <person name="Hyten D."/>
            <person name="Song Q."/>
            <person name="Thelen J."/>
            <person name="Cheng J."/>
            <person name="Xu D."/>
            <person name="Hellsten U."/>
            <person name="May G."/>
            <person name="Yu Y."/>
            <person name="Sakurai T."/>
            <person name="Umezawa T."/>
            <person name="Bhattacharyya M."/>
            <person name="Sandhu D."/>
            <person name="Valliyodan B."/>
            <person name="Lindquist E."/>
            <person name="Peto M."/>
            <person name="Grant D."/>
            <person name="Shu S."/>
            <person name="Goodstein D."/>
            <person name="Barry K."/>
            <person name="Futrell-Griggs M."/>
            <person name="Abernathy B."/>
            <person name="Du J."/>
            <person name="Tian Z."/>
            <person name="Zhu L."/>
            <person name="Gill N."/>
            <person name="Joshi T."/>
            <person name="Libault M."/>
            <person name="Sethuraman A."/>
            <person name="Zhang X."/>
            <person name="Shinozaki K."/>
            <person name="Nguyen H."/>
            <person name="Wing R."/>
            <person name="Cregan P."/>
            <person name="Specht J."/>
            <person name="Grimwood J."/>
            <person name="Rokhsar D."/>
            <person name="Stacey G."/>
            <person name="Shoemaker R."/>
            <person name="Jackson S."/>
        </authorList>
    </citation>
    <scope>NUCLEOTIDE SEQUENCE</scope>
    <source>
        <tissue evidence="2">Callus</tissue>
    </source>
</reference>
<organism evidence="3">
    <name type="scientific">Glycine max</name>
    <name type="common">Soybean</name>
    <name type="synonym">Glycine hispida</name>
    <dbReference type="NCBI Taxonomy" id="3847"/>
    <lineage>
        <taxon>Eukaryota</taxon>
        <taxon>Viridiplantae</taxon>
        <taxon>Streptophyta</taxon>
        <taxon>Embryophyta</taxon>
        <taxon>Tracheophyta</taxon>
        <taxon>Spermatophyta</taxon>
        <taxon>Magnoliopsida</taxon>
        <taxon>eudicotyledons</taxon>
        <taxon>Gunneridae</taxon>
        <taxon>Pentapetalae</taxon>
        <taxon>rosids</taxon>
        <taxon>fabids</taxon>
        <taxon>Fabales</taxon>
        <taxon>Fabaceae</taxon>
        <taxon>Papilionoideae</taxon>
        <taxon>50 kb inversion clade</taxon>
        <taxon>NPAAA clade</taxon>
        <taxon>indigoferoid/millettioid clade</taxon>
        <taxon>Phaseoleae</taxon>
        <taxon>Glycine</taxon>
        <taxon>Glycine subgen. Soja</taxon>
    </lineage>
</organism>
<name>K7LFB6_SOYBN</name>
<dbReference type="EMBL" id="CM000842">
    <property type="protein sequence ID" value="KRH39756.1"/>
    <property type="molecule type" value="Genomic_DNA"/>
</dbReference>
<dbReference type="AlphaFoldDB" id="K7LFB6"/>
<keyword evidence="4" id="KW-1185">Reference proteome</keyword>
<dbReference type="InParanoid" id="K7LFB6"/>
<dbReference type="Proteomes" id="UP000008827">
    <property type="component" value="Chromosome 9"/>
</dbReference>
<dbReference type="EnsemblPlants" id="KRH39756">
    <property type="protein sequence ID" value="KRH39756"/>
    <property type="gene ID" value="GLYMA_09G217400"/>
</dbReference>
<gene>
    <name evidence="2" type="ORF">GLYMA_09G217400</name>
</gene>
<protein>
    <submittedName>
        <fullName evidence="2 3">Uncharacterized protein</fullName>
    </submittedName>
</protein>
<evidence type="ECO:0000313" key="2">
    <source>
        <dbReference type="EMBL" id="KRH39756.1"/>
    </source>
</evidence>
<keyword evidence="1" id="KW-0472">Membrane</keyword>
<keyword evidence="1" id="KW-0812">Transmembrane</keyword>
<keyword evidence="1" id="KW-1133">Transmembrane helix</keyword>
<reference evidence="3" key="2">
    <citation type="submission" date="2018-02" db="UniProtKB">
        <authorList>
            <consortium name="EnsemblPlants"/>
        </authorList>
    </citation>
    <scope>IDENTIFICATION</scope>
    <source>
        <strain evidence="3">Williams 82</strain>
    </source>
</reference>
<evidence type="ECO:0000256" key="1">
    <source>
        <dbReference type="SAM" id="Phobius"/>
    </source>
</evidence>
<accession>K7LFB6</accession>
<dbReference type="HOGENOM" id="CLU_2927269_0_0_1"/>
<evidence type="ECO:0000313" key="3">
    <source>
        <dbReference type="EnsemblPlants" id="KRH39756"/>
    </source>
</evidence>
<dbReference type="SMR" id="K7LFB6"/>
<dbReference type="Gramene" id="KRH39756">
    <property type="protein sequence ID" value="KRH39756"/>
    <property type="gene ID" value="GLYMA_09G217400"/>
</dbReference>
<dbReference type="PaxDb" id="3847-GLYMA09G35120.1"/>
<reference evidence="2 3" key="1">
    <citation type="journal article" date="2010" name="Nature">
        <title>Genome sequence of the palaeopolyploid soybean.</title>
        <authorList>
            <person name="Schmutz J."/>
            <person name="Cannon S.B."/>
            <person name="Schlueter J."/>
            <person name="Ma J."/>
            <person name="Mitros T."/>
            <person name="Nelson W."/>
            <person name="Hyten D.L."/>
            <person name="Song Q."/>
            <person name="Thelen J.J."/>
            <person name="Cheng J."/>
            <person name="Xu D."/>
            <person name="Hellsten U."/>
            <person name="May G.D."/>
            <person name="Yu Y."/>
            <person name="Sakurai T."/>
            <person name="Umezawa T."/>
            <person name="Bhattacharyya M.K."/>
            <person name="Sandhu D."/>
            <person name="Valliyodan B."/>
            <person name="Lindquist E."/>
            <person name="Peto M."/>
            <person name="Grant D."/>
            <person name="Shu S."/>
            <person name="Goodstein D."/>
            <person name="Barry K."/>
            <person name="Futrell-Griggs M."/>
            <person name="Abernathy B."/>
            <person name="Du J."/>
            <person name="Tian Z."/>
            <person name="Zhu L."/>
            <person name="Gill N."/>
            <person name="Joshi T."/>
            <person name="Libault M."/>
            <person name="Sethuraman A."/>
            <person name="Zhang X.-C."/>
            <person name="Shinozaki K."/>
            <person name="Nguyen H.T."/>
            <person name="Wing R.A."/>
            <person name="Cregan P."/>
            <person name="Specht J."/>
            <person name="Grimwood J."/>
            <person name="Rokhsar D."/>
            <person name="Stacey G."/>
            <person name="Shoemaker R.C."/>
            <person name="Jackson S.A."/>
        </authorList>
    </citation>
    <scope>NUCLEOTIDE SEQUENCE [LARGE SCALE GENOMIC DNA]</scope>
    <source>
        <strain evidence="3">cv. Williams 82</strain>
        <tissue evidence="2">Callus</tissue>
    </source>
</reference>